<organism evidence="6 7">
    <name type="scientific">Candidatus Syntrophocurvum alkaliphilum</name>
    <dbReference type="NCBI Taxonomy" id="2293317"/>
    <lineage>
        <taxon>Bacteria</taxon>
        <taxon>Bacillati</taxon>
        <taxon>Bacillota</taxon>
        <taxon>Clostridia</taxon>
        <taxon>Eubacteriales</taxon>
        <taxon>Syntrophomonadaceae</taxon>
        <taxon>Candidatus Syntrophocurvum</taxon>
    </lineage>
</organism>
<dbReference type="RefSeq" id="WP_197079155.1">
    <property type="nucleotide sequence ID" value="NZ_CP046457.1"/>
</dbReference>
<reference evidence="7" key="1">
    <citation type="journal article" date="2019" name="Microbiology">
        <title>Complete Genome Sequence of an Uncultured Bacterium of the Candidate Phylum Bipolaricaulota.</title>
        <authorList>
            <person name="Kadnikov V.V."/>
            <person name="Mardanov A.V."/>
            <person name="Beletsky A.V."/>
            <person name="Frank Y.A."/>
            <person name="Karnachuk O.V."/>
            <person name="Ravin N.V."/>
        </authorList>
    </citation>
    <scope>NUCLEOTIDE SEQUENCE [LARGE SCALE GENOMIC DNA]</scope>
</reference>
<dbReference type="Gene3D" id="3.40.800.10">
    <property type="entry name" value="Ureohydrolase domain"/>
    <property type="match status" value="1"/>
</dbReference>
<dbReference type="PIRSF" id="PIRSF036979">
    <property type="entry name" value="Arginase"/>
    <property type="match status" value="1"/>
</dbReference>
<dbReference type="EMBL" id="CP046457">
    <property type="protein sequence ID" value="QGT99031.1"/>
    <property type="molecule type" value="Genomic_DNA"/>
</dbReference>
<protein>
    <submittedName>
        <fullName evidence="6">Agmatinase</fullName>
        <ecNumber evidence="6">3.5.3.11</ecNumber>
    </submittedName>
</protein>
<evidence type="ECO:0000256" key="2">
    <source>
        <dbReference type="ARBA" id="ARBA00022723"/>
    </source>
</evidence>
<dbReference type="GO" id="GO:0033389">
    <property type="term" value="P:putrescine biosynthetic process from arginine, via agmatine"/>
    <property type="evidence" value="ECO:0007669"/>
    <property type="project" value="TreeGrafter"/>
</dbReference>
<dbReference type="SUPFAM" id="SSF52768">
    <property type="entry name" value="Arginase/deacetylase"/>
    <property type="match status" value="1"/>
</dbReference>
<evidence type="ECO:0000313" key="7">
    <source>
        <dbReference type="Proteomes" id="UP000426444"/>
    </source>
</evidence>
<evidence type="ECO:0000256" key="1">
    <source>
        <dbReference type="ARBA" id="ARBA00009227"/>
    </source>
</evidence>
<dbReference type="InterPro" id="IPR006035">
    <property type="entry name" value="Ureohydrolase"/>
</dbReference>
<dbReference type="AlphaFoldDB" id="A0A6I6DEX5"/>
<dbReference type="PANTHER" id="PTHR11358">
    <property type="entry name" value="ARGINASE/AGMATINASE"/>
    <property type="match status" value="1"/>
</dbReference>
<feature type="binding site" evidence="4">
    <location>
        <position position="139"/>
    </location>
    <ligand>
        <name>Mn(2+)</name>
        <dbReference type="ChEBI" id="CHEBI:29035"/>
        <label>1</label>
    </ligand>
</feature>
<sequence length="286" mass="32125">MNKIINLIEQKALFLGASKEFEKCEKVIVGLPMDATTSFRPGTRLAPYRVREVSEGIEEYSVYLDKSLEEINYYDVGDLIIPFGNIAESLNRMELVTEELLNLGKKVYAIGGEHLVTLALIKAYTQFYNNLVVIQFDAHADLREDYLGESMSHATVMRKIVDLIPEKNLYQLGIRSGTKEEFEYARENTNLYLDTLPNVDELKAKIGNKPVYITVDIDFLDPAFAPGTGTPEAAGFTSRELLQILRDLNCLNIVGFDLVEISPPFEKGDNTSILGAKILREALLAY</sequence>
<feature type="binding site" evidence="4">
    <location>
        <position position="216"/>
    </location>
    <ligand>
        <name>Mn(2+)</name>
        <dbReference type="ChEBI" id="CHEBI:29035"/>
        <label>1</label>
    </ligand>
</feature>
<accession>A0A6I6DEX5</accession>
<proteinExistence type="inferred from homology"/>
<evidence type="ECO:0000256" key="3">
    <source>
        <dbReference type="ARBA" id="ARBA00022801"/>
    </source>
</evidence>
<dbReference type="PROSITE" id="PS01053">
    <property type="entry name" value="ARGINASE_1"/>
    <property type="match status" value="1"/>
</dbReference>
<dbReference type="InterPro" id="IPR005925">
    <property type="entry name" value="Agmatinase-rel"/>
</dbReference>
<feature type="binding site" evidence="4">
    <location>
        <position position="114"/>
    </location>
    <ligand>
        <name>Mn(2+)</name>
        <dbReference type="ChEBI" id="CHEBI:29035"/>
        <label>1</label>
    </ligand>
</feature>
<evidence type="ECO:0000313" key="6">
    <source>
        <dbReference type="EMBL" id="QGT99031.1"/>
    </source>
</evidence>
<comment type="similarity">
    <text evidence="1">Belongs to the arginase family. Agmatinase subfamily.</text>
</comment>
<dbReference type="KEGG" id="salq:SYNTR_0438"/>
<dbReference type="PROSITE" id="PS51409">
    <property type="entry name" value="ARGINASE_2"/>
    <property type="match status" value="1"/>
</dbReference>
<dbReference type="PANTHER" id="PTHR11358:SF26">
    <property type="entry name" value="GUANIDINO ACID HYDROLASE, MITOCHONDRIAL"/>
    <property type="match status" value="1"/>
</dbReference>
<keyword evidence="3 5" id="KW-0378">Hydrolase</keyword>
<dbReference type="Pfam" id="PF00491">
    <property type="entry name" value="Arginase"/>
    <property type="match status" value="1"/>
</dbReference>
<dbReference type="GO" id="GO:0046872">
    <property type="term" value="F:metal ion binding"/>
    <property type="evidence" value="ECO:0007669"/>
    <property type="project" value="UniProtKB-KW"/>
</dbReference>
<keyword evidence="7" id="KW-1185">Reference proteome</keyword>
<feature type="binding site" evidence="4">
    <location>
        <position position="141"/>
    </location>
    <ligand>
        <name>Mn(2+)</name>
        <dbReference type="ChEBI" id="CHEBI:29035"/>
        <label>1</label>
    </ligand>
</feature>
<evidence type="ECO:0000256" key="4">
    <source>
        <dbReference type="PIRSR" id="PIRSR036979-1"/>
    </source>
</evidence>
<dbReference type="InterPro" id="IPR020855">
    <property type="entry name" value="Ureohydrolase_Mn_BS"/>
</dbReference>
<dbReference type="NCBIfam" id="TIGR01230">
    <property type="entry name" value="agmatinase"/>
    <property type="match status" value="1"/>
</dbReference>
<dbReference type="EC" id="3.5.3.11" evidence="6"/>
<dbReference type="GO" id="GO:0008783">
    <property type="term" value="F:agmatinase activity"/>
    <property type="evidence" value="ECO:0007669"/>
    <property type="project" value="UniProtKB-EC"/>
</dbReference>
<evidence type="ECO:0000256" key="5">
    <source>
        <dbReference type="RuleBase" id="RU003684"/>
    </source>
</evidence>
<keyword evidence="2 4" id="KW-0479">Metal-binding</keyword>
<keyword evidence="4" id="KW-0464">Manganese</keyword>
<dbReference type="InterPro" id="IPR023696">
    <property type="entry name" value="Ureohydrolase_dom_sf"/>
</dbReference>
<name>A0A6I6DEX5_9FIRM</name>
<dbReference type="CDD" id="cd11593">
    <property type="entry name" value="Agmatinase-like_2"/>
    <property type="match status" value="1"/>
</dbReference>
<feature type="binding site" evidence="4">
    <location>
        <position position="137"/>
    </location>
    <ligand>
        <name>Mn(2+)</name>
        <dbReference type="ChEBI" id="CHEBI:29035"/>
        <label>1</label>
    </ligand>
</feature>
<dbReference type="Proteomes" id="UP000426444">
    <property type="component" value="Chromosome"/>
</dbReference>
<comment type="cofactor">
    <cofactor evidence="4">
        <name>Mn(2+)</name>
        <dbReference type="ChEBI" id="CHEBI:29035"/>
    </cofactor>
    <text evidence="4">Binds 2 manganese ions per subunit.</text>
</comment>
<gene>
    <name evidence="6" type="ORF">SYNTR_0438</name>
</gene>
<feature type="binding site" evidence="4">
    <location>
        <position position="218"/>
    </location>
    <ligand>
        <name>Mn(2+)</name>
        <dbReference type="ChEBI" id="CHEBI:29035"/>
        <label>1</label>
    </ligand>
</feature>